<dbReference type="GO" id="GO:0008270">
    <property type="term" value="F:zinc ion binding"/>
    <property type="evidence" value="ECO:0007669"/>
    <property type="project" value="UniProtKB-KW"/>
</dbReference>
<feature type="transmembrane region" description="Helical" evidence="9">
    <location>
        <begin position="1434"/>
        <end position="1456"/>
    </location>
</feature>
<feature type="domain" description="CCHC-type" evidence="10">
    <location>
        <begin position="930"/>
        <end position="946"/>
    </location>
</feature>
<keyword evidence="12" id="KW-1185">Reference proteome</keyword>
<feature type="compositionally biased region" description="Basic and acidic residues" evidence="8">
    <location>
        <begin position="828"/>
        <end position="839"/>
    </location>
</feature>
<dbReference type="PANTHER" id="PTHR43791:SF63">
    <property type="entry name" value="HIGH AFFINITY CYSTEINE TRANSPORTER"/>
    <property type="match status" value="1"/>
</dbReference>
<evidence type="ECO:0000313" key="12">
    <source>
        <dbReference type="Proteomes" id="UP000188533"/>
    </source>
</evidence>
<feature type="region of interest" description="Disordered" evidence="8">
    <location>
        <begin position="823"/>
        <end position="916"/>
    </location>
</feature>
<dbReference type="InterPro" id="IPR001878">
    <property type="entry name" value="Znf_CCHC"/>
</dbReference>
<dbReference type="GO" id="GO:0016020">
    <property type="term" value="C:membrane"/>
    <property type="evidence" value="ECO:0007669"/>
    <property type="project" value="UniProtKB-SubCell"/>
</dbReference>
<evidence type="ECO:0000256" key="8">
    <source>
        <dbReference type="SAM" id="MobiDB-lite"/>
    </source>
</evidence>
<dbReference type="STRING" id="5353.A0A1Q3EKC2"/>
<dbReference type="Gene3D" id="4.10.60.10">
    <property type="entry name" value="Zinc finger, CCHC-type"/>
    <property type="match status" value="1"/>
</dbReference>
<feature type="transmembrane region" description="Helical" evidence="9">
    <location>
        <begin position="82"/>
        <end position="99"/>
    </location>
</feature>
<feature type="compositionally biased region" description="Polar residues" evidence="8">
    <location>
        <begin position="346"/>
        <end position="358"/>
    </location>
</feature>
<name>A0A1Q3EKC2_LENED</name>
<evidence type="ECO:0000256" key="1">
    <source>
        <dbReference type="ARBA" id="ARBA00004141"/>
    </source>
</evidence>
<keyword evidence="7" id="KW-0479">Metal-binding</keyword>
<keyword evidence="4 9" id="KW-0812">Transmembrane</keyword>
<dbReference type="InterPro" id="IPR011701">
    <property type="entry name" value="MFS"/>
</dbReference>
<evidence type="ECO:0000256" key="3">
    <source>
        <dbReference type="ARBA" id="ARBA00022664"/>
    </source>
</evidence>
<dbReference type="InterPro" id="IPR036875">
    <property type="entry name" value="Znf_CCHC_sf"/>
</dbReference>
<feature type="compositionally biased region" description="Acidic residues" evidence="8">
    <location>
        <begin position="841"/>
        <end position="853"/>
    </location>
</feature>
<dbReference type="Proteomes" id="UP000188533">
    <property type="component" value="Unassembled WGS sequence"/>
</dbReference>
<feature type="compositionally biased region" description="Basic and acidic residues" evidence="8">
    <location>
        <begin position="863"/>
        <end position="880"/>
    </location>
</feature>
<feature type="compositionally biased region" description="Acidic residues" evidence="8">
    <location>
        <begin position="378"/>
        <end position="390"/>
    </location>
</feature>
<proteinExistence type="predicted"/>
<feature type="transmembrane region" description="Helical" evidence="9">
    <location>
        <begin position="1373"/>
        <end position="1394"/>
    </location>
</feature>
<sequence>MNSAYLSCRGSPKTAFGTFDQKNLEEIPVDEKAFPVSPVFEHLRSDSIEESDTSVDEALQLVGKERTSEFSDEFNHRVRRKLDLLIPPLCAAVYFTQFLDKTSLNYASIMGLPITGQNYNLVSMAFYLGFLLFEFPTVYISQKTRAAKYLGVNIVLWGVILMLHAVGSSFGAFFALRFLLGMCESCVAPTLILIISMFYKKDEQASRISWFYVMNGLTQVFGGFIAYGVSFSNDSHIAPYKIIYILLGGLAIIVGLSVLIWLPDSPVHAHFLDQEERIAALERVRNDQGGVANKKIKRKQILEAFTDIRTWLIVLTTMMTSIPNGALSNSPRTVHDNDRETAMYTQETEVGKKSQNYAASDEESFVGTVDSGQNEQMENAEDSPSSEDDNPNPWVAAGTRRRAFSLDSSSNQNKFRLNALEQTRVNSDKIRGNQAKKPVPLAMATIGKAERNTRAQKNETRRQTRSDKHNSIHKNLSDNSWNEEGLFKDKGNGMDPMNWGASEPDTDINQHGAIENFRAVRDNAQQQQMPKKKSSKKPEWAKLHEIPEAFANQVEPRVRDIVGQHPRKSHAIKRVASPSSSLTTTNLTKGKKQAVEQQSKCRREPSESSSSSSGSESSSSSPESDLESSFETRHNHGHRGRQRRSHKKKSKKMILKPDPPEPYDGSIDINAYIKFVTEGTAYVRDGHVPRNRRVLKLSKYLKSKAYQFYLTTVANSPFDWRLKEFFVELYNYCFPATYRIDQRRKLEHATQGNKSVRDYLAQINNLFSTVGILDEREKVHKLWTSLNANIQKGLWKEKLNPELSTYIEVASTAELIEIMENNITDSSESEHSSAQRSESEYSSEEEDDSEIEQASDSNFYSENRSDEDQSDSKSKDHSESDNESGSDNQYENNEPDDSSDSDHPRNTYQHRSQRRRLSENKRIEYLATGRCFRCGGYGHISRYCPNGYITEASWKNRTADIELGMMSFALNEPVSPFENDNRKTVREVGKHSRSMGKKDFVFNGHREERKEGGRMDMAPTSRKRHTKKRKPTPGIDFALEDLPERHQHIIDTNFLPTKNGGYEHLTSLKRVRNNKILIKPYDGYTHFVTVSDVRTCLDFDRILRKRSFRLQMADIPAIYPLLAEHVNSDPLIHPYQLATFNVDTGIVYTQAPPIDRRLFDPFTREDDLRINGLDKLTTEGRGLHRELQKKHWTEKHVERKDWKKGYQTKVSMREEASSPGSSHEARDPSGSFVHPSTPRDSTISTASKTASHTDQTHLPHPTHTSFEVSYSPTIISSSPNPSLLIDALATEETPVLTNEPTHNSCTQSFDNDLLDPRVGLRPDRSRIPVSNIIIRNFGYTSRQTLILSTPAGAVASLMTLFCGWYSDRKNERMIPIIIALIPTIVGAAMLIGLNDSGKKGALLFATYLIGTFGSSLSTVYAYNASNTSGHTKKSTVNAMTLLTFSIGNIVGTEIFLPKDAPAYIPGKIAIMVLLTVQLGISLLLRCINLRLNRRKFAQIEELKRSRGWTDADVQKEREKHAFMDLTDQENIYFVYTA</sequence>
<dbReference type="PANTHER" id="PTHR43791">
    <property type="entry name" value="PERMEASE-RELATED"/>
    <property type="match status" value="1"/>
</dbReference>
<feature type="region of interest" description="Disordered" evidence="8">
    <location>
        <begin position="1007"/>
        <end position="1035"/>
    </location>
</feature>
<keyword evidence="2" id="KW-0813">Transport</keyword>
<evidence type="ECO:0000259" key="10">
    <source>
        <dbReference type="PROSITE" id="PS50158"/>
    </source>
</evidence>
<protein>
    <submittedName>
        <fullName evidence="11">MFS general substrate transporter</fullName>
    </submittedName>
</protein>
<feature type="transmembrane region" description="Helical" evidence="9">
    <location>
        <begin position="1345"/>
        <end position="1366"/>
    </location>
</feature>
<feature type="compositionally biased region" description="Low complexity" evidence="8">
    <location>
        <begin position="607"/>
        <end position="629"/>
    </location>
</feature>
<feature type="transmembrane region" description="Helical" evidence="9">
    <location>
        <begin position="1468"/>
        <end position="1487"/>
    </location>
</feature>
<dbReference type="SUPFAM" id="SSF103473">
    <property type="entry name" value="MFS general substrate transporter"/>
    <property type="match status" value="2"/>
</dbReference>
<dbReference type="SMART" id="SM00343">
    <property type="entry name" value="ZnF_C2HC"/>
    <property type="match status" value="1"/>
</dbReference>
<evidence type="ECO:0000256" key="9">
    <source>
        <dbReference type="SAM" id="Phobius"/>
    </source>
</evidence>
<feature type="compositionally biased region" description="Basic residues" evidence="8">
    <location>
        <begin position="1021"/>
        <end position="1031"/>
    </location>
</feature>
<feature type="region of interest" description="Disordered" evidence="8">
    <location>
        <begin position="564"/>
        <end position="662"/>
    </location>
</feature>
<feature type="compositionally biased region" description="Basic residues" evidence="8">
    <location>
        <begin position="635"/>
        <end position="654"/>
    </location>
</feature>
<evidence type="ECO:0000256" key="7">
    <source>
        <dbReference type="PROSITE-ProRule" id="PRU00047"/>
    </source>
</evidence>
<dbReference type="SUPFAM" id="SSF57756">
    <property type="entry name" value="Retrovirus zinc finger-like domains"/>
    <property type="match status" value="1"/>
</dbReference>
<feature type="transmembrane region" description="Helical" evidence="9">
    <location>
        <begin position="1400"/>
        <end position="1422"/>
    </location>
</feature>
<feature type="region of interest" description="Disordered" evidence="8">
    <location>
        <begin position="346"/>
        <end position="365"/>
    </location>
</feature>
<keyword evidence="5 9" id="KW-1133">Transmembrane helix</keyword>
<evidence type="ECO:0000256" key="4">
    <source>
        <dbReference type="ARBA" id="ARBA00022692"/>
    </source>
</evidence>
<feature type="region of interest" description="Disordered" evidence="8">
    <location>
        <begin position="1203"/>
        <end position="1265"/>
    </location>
</feature>
<comment type="caution">
    <text evidence="11">The sequence shown here is derived from an EMBL/GenBank/DDBJ whole genome shotgun (WGS) entry which is preliminary data.</text>
</comment>
<feature type="region of interest" description="Disordered" evidence="8">
    <location>
        <begin position="450"/>
        <end position="483"/>
    </location>
</feature>
<dbReference type="GO" id="GO:0003676">
    <property type="term" value="F:nucleic acid binding"/>
    <property type="evidence" value="ECO:0007669"/>
    <property type="project" value="InterPro"/>
</dbReference>
<gene>
    <name evidence="11" type="ORF">LENED_009653</name>
</gene>
<dbReference type="Gene3D" id="1.20.1250.20">
    <property type="entry name" value="MFS general substrate transporter like domains"/>
    <property type="match status" value="2"/>
</dbReference>
<evidence type="ECO:0000256" key="6">
    <source>
        <dbReference type="ARBA" id="ARBA00023136"/>
    </source>
</evidence>
<dbReference type="GO" id="GO:0006397">
    <property type="term" value="P:mRNA processing"/>
    <property type="evidence" value="ECO:0007669"/>
    <property type="project" value="UniProtKB-KW"/>
</dbReference>
<evidence type="ECO:0000256" key="5">
    <source>
        <dbReference type="ARBA" id="ARBA00022989"/>
    </source>
</evidence>
<accession>A0A1Q3EKC2</accession>
<feature type="compositionally biased region" description="Polar residues" evidence="8">
    <location>
        <begin position="473"/>
        <end position="482"/>
    </location>
</feature>
<feature type="compositionally biased region" description="Low complexity" evidence="8">
    <location>
        <begin position="577"/>
        <end position="588"/>
    </location>
</feature>
<keyword evidence="7" id="KW-0863">Zinc-finger</keyword>
<feature type="compositionally biased region" description="Basic and acidic residues" evidence="8">
    <location>
        <begin position="450"/>
        <end position="470"/>
    </location>
</feature>
<keyword evidence="6 9" id="KW-0472">Membrane</keyword>
<feature type="transmembrane region" description="Helical" evidence="9">
    <location>
        <begin position="152"/>
        <end position="172"/>
    </location>
</feature>
<feature type="region of interest" description="Disordered" evidence="8">
    <location>
        <begin position="372"/>
        <end position="395"/>
    </location>
</feature>
<dbReference type="GO" id="GO:0022857">
    <property type="term" value="F:transmembrane transporter activity"/>
    <property type="evidence" value="ECO:0007669"/>
    <property type="project" value="InterPro"/>
</dbReference>
<reference evidence="11 12" key="2">
    <citation type="submission" date="2017-02" db="EMBL/GenBank/DDBJ databases">
        <title>A genome survey and senescence transcriptome analysis in Lentinula edodes.</title>
        <authorList>
            <person name="Sakamoto Y."/>
            <person name="Nakade K."/>
            <person name="Sato S."/>
            <person name="Yoshida Y."/>
            <person name="Miyazaki K."/>
            <person name="Natsume S."/>
            <person name="Konno N."/>
        </authorList>
    </citation>
    <scope>NUCLEOTIDE SEQUENCE [LARGE SCALE GENOMIC DNA]</scope>
    <source>
        <strain evidence="11 12">NBRC 111202</strain>
    </source>
</reference>
<dbReference type="EMBL" id="BDGU01000482">
    <property type="protein sequence ID" value="GAW07645.1"/>
    <property type="molecule type" value="Genomic_DNA"/>
</dbReference>
<evidence type="ECO:0000313" key="11">
    <source>
        <dbReference type="EMBL" id="GAW07645.1"/>
    </source>
</evidence>
<keyword evidence="7" id="KW-0862">Zinc</keyword>
<evidence type="ECO:0000256" key="2">
    <source>
        <dbReference type="ARBA" id="ARBA00022448"/>
    </source>
</evidence>
<dbReference type="InterPro" id="IPR036259">
    <property type="entry name" value="MFS_trans_sf"/>
</dbReference>
<feature type="transmembrane region" description="Helical" evidence="9">
    <location>
        <begin position="211"/>
        <end position="230"/>
    </location>
</feature>
<feature type="transmembrane region" description="Helical" evidence="9">
    <location>
        <begin position="242"/>
        <end position="262"/>
    </location>
</feature>
<feature type="transmembrane region" description="Helical" evidence="9">
    <location>
        <begin position="119"/>
        <end position="140"/>
    </location>
</feature>
<reference evidence="11 12" key="1">
    <citation type="submission" date="2016-08" db="EMBL/GenBank/DDBJ databases">
        <authorList>
            <consortium name="Lentinula edodes genome sequencing consortium"/>
            <person name="Sakamoto Y."/>
            <person name="Nakade K."/>
            <person name="Sato S."/>
            <person name="Yoshida Y."/>
            <person name="Miyazaki K."/>
            <person name="Natsume S."/>
            <person name="Konno N."/>
        </authorList>
    </citation>
    <scope>NUCLEOTIDE SEQUENCE [LARGE SCALE GENOMIC DNA]</scope>
    <source>
        <strain evidence="11 12">NBRC 111202</strain>
    </source>
</reference>
<dbReference type="PROSITE" id="PS50158">
    <property type="entry name" value="ZF_CCHC"/>
    <property type="match status" value="1"/>
</dbReference>
<keyword evidence="3" id="KW-0507">mRNA processing</keyword>
<dbReference type="Pfam" id="PF07690">
    <property type="entry name" value="MFS_1"/>
    <property type="match status" value="1"/>
</dbReference>
<feature type="compositionally biased region" description="Polar residues" evidence="8">
    <location>
        <begin position="1238"/>
        <end position="1253"/>
    </location>
</feature>
<comment type="subcellular location">
    <subcellularLocation>
        <location evidence="1">Membrane</location>
        <topology evidence="1">Multi-pass membrane protein</topology>
    </subcellularLocation>
</comment>
<organism evidence="11 12">
    <name type="scientific">Lentinula edodes</name>
    <name type="common">Shiitake mushroom</name>
    <name type="synonym">Lentinus edodes</name>
    <dbReference type="NCBI Taxonomy" id="5353"/>
    <lineage>
        <taxon>Eukaryota</taxon>
        <taxon>Fungi</taxon>
        <taxon>Dikarya</taxon>
        <taxon>Basidiomycota</taxon>
        <taxon>Agaricomycotina</taxon>
        <taxon>Agaricomycetes</taxon>
        <taxon>Agaricomycetidae</taxon>
        <taxon>Agaricales</taxon>
        <taxon>Marasmiineae</taxon>
        <taxon>Omphalotaceae</taxon>
        <taxon>Lentinula</taxon>
    </lineage>
</organism>